<name>A0A8S5L9J4_9CAUD</name>
<reference evidence="1" key="1">
    <citation type="journal article" date="2021" name="Proc. Natl. Acad. Sci. U.S.A.">
        <title>A Catalog of Tens of Thousands of Viruses from Human Metagenomes Reveals Hidden Associations with Chronic Diseases.</title>
        <authorList>
            <person name="Tisza M.J."/>
            <person name="Buck C.B."/>
        </authorList>
    </citation>
    <scope>NUCLEOTIDE SEQUENCE</scope>
    <source>
        <strain evidence="1">CtPuP5</strain>
    </source>
</reference>
<protein>
    <submittedName>
        <fullName evidence="1">Uncharacterized protein</fullName>
    </submittedName>
</protein>
<sequence>MSKRFKLYATIKENAGFQCPENWCYNDSQRYNHALYLLRGKEVKIETKYLFLNQLNTAPIKGVSKLGLRLHFNDIQSLRIENRTFRTIKMRIKKFYRDSWHEEITDRKLTAWKHLLGID</sequence>
<organism evidence="1">
    <name type="scientific">Myoviridae sp. ctPuP5</name>
    <dbReference type="NCBI Taxonomy" id="2823543"/>
    <lineage>
        <taxon>Viruses</taxon>
        <taxon>Duplodnaviria</taxon>
        <taxon>Heunggongvirae</taxon>
        <taxon>Uroviricota</taxon>
        <taxon>Caudoviricetes</taxon>
    </lineage>
</organism>
<evidence type="ECO:0000313" key="1">
    <source>
        <dbReference type="EMBL" id="DAD66612.1"/>
    </source>
</evidence>
<proteinExistence type="predicted"/>
<accession>A0A8S5L9J4</accession>
<dbReference type="EMBL" id="BK014662">
    <property type="protein sequence ID" value="DAD66612.1"/>
    <property type="molecule type" value="Genomic_DNA"/>
</dbReference>